<sequence length="165" mass="17543">MKMYFALGALLLTGVAHAQTSEAYWRSDIVPTPTIQQAVVTALTPAGAPGTGSTATAAIINQTGQNNRFSFEGAAGNTGNQITFTQMGQNNQLDFSLTGSNNTYLLEQLGNRNVLDLKNMQTNGVRLEIEQIGDGNGLQTNGYPLSNPAIPLRITQTGGMRLIIN</sequence>
<dbReference type="RefSeq" id="WP_152126926.1">
    <property type="nucleotide sequence ID" value="NZ_WELI01000017.1"/>
</dbReference>
<evidence type="ECO:0008006" key="4">
    <source>
        <dbReference type="Google" id="ProtNLM"/>
    </source>
</evidence>
<organism evidence="2 3">
    <name type="scientific">Rudanella paleaurantiibacter</name>
    <dbReference type="NCBI Taxonomy" id="2614655"/>
    <lineage>
        <taxon>Bacteria</taxon>
        <taxon>Pseudomonadati</taxon>
        <taxon>Bacteroidota</taxon>
        <taxon>Cytophagia</taxon>
        <taxon>Cytophagales</taxon>
        <taxon>Cytophagaceae</taxon>
        <taxon>Rudanella</taxon>
    </lineage>
</organism>
<keyword evidence="1" id="KW-0732">Signal</keyword>
<gene>
    <name evidence="2" type="ORF">F5984_25035</name>
</gene>
<feature type="signal peptide" evidence="1">
    <location>
        <begin position="1"/>
        <end position="18"/>
    </location>
</feature>
<dbReference type="Proteomes" id="UP000488299">
    <property type="component" value="Unassembled WGS sequence"/>
</dbReference>
<dbReference type="EMBL" id="WELI01000017">
    <property type="protein sequence ID" value="KAB7726145.1"/>
    <property type="molecule type" value="Genomic_DNA"/>
</dbReference>
<proteinExistence type="predicted"/>
<reference evidence="2 3" key="1">
    <citation type="submission" date="2019-10" db="EMBL/GenBank/DDBJ databases">
        <title>Rudanella paleaurantiibacter sp. nov., isolated from sludge.</title>
        <authorList>
            <person name="Xu S.Q."/>
        </authorList>
    </citation>
    <scope>NUCLEOTIDE SEQUENCE [LARGE SCALE GENOMIC DNA]</scope>
    <source>
        <strain evidence="2 3">HX-22-17</strain>
    </source>
</reference>
<name>A0A7J5TSG6_9BACT</name>
<protein>
    <recommendedName>
        <fullName evidence="4">Curlin</fullName>
    </recommendedName>
</protein>
<comment type="caution">
    <text evidence="2">The sequence shown here is derived from an EMBL/GenBank/DDBJ whole genome shotgun (WGS) entry which is preliminary data.</text>
</comment>
<keyword evidence="3" id="KW-1185">Reference proteome</keyword>
<feature type="chain" id="PRO_5029687377" description="Curlin" evidence="1">
    <location>
        <begin position="19"/>
        <end position="165"/>
    </location>
</feature>
<accession>A0A7J5TSG6</accession>
<evidence type="ECO:0000313" key="2">
    <source>
        <dbReference type="EMBL" id="KAB7726145.1"/>
    </source>
</evidence>
<evidence type="ECO:0000313" key="3">
    <source>
        <dbReference type="Proteomes" id="UP000488299"/>
    </source>
</evidence>
<evidence type="ECO:0000256" key="1">
    <source>
        <dbReference type="SAM" id="SignalP"/>
    </source>
</evidence>
<dbReference type="AlphaFoldDB" id="A0A7J5TSG6"/>